<evidence type="ECO:0000259" key="1">
    <source>
        <dbReference type="Pfam" id="PF09992"/>
    </source>
</evidence>
<sequence length="248" mass="26987">MIRPLMATLTSWIVASHVSAVEIKEESVSHAGVRFRVVRLEHASLQLVWKDDKGTPYRTFDKVQAACGARGRKVKFIMNAGIFEPGGVPSGLYVEAGREWLPLNKRKGEGNFYLHPGGVFSWSIGSAAPSFIRMTTMDEALPPLPSKDCMAIQAGPMLLIDGKRHSAFKEGSTNRLHRNGVGIDGNGKVVFAITSPGQTVNFWDFAGLFLKLGCGRALFLDGDISQMEVNPTAPTESNMFGAMFVVAE</sequence>
<name>A0A975J219_9BACT</name>
<proteinExistence type="predicted"/>
<evidence type="ECO:0000313" key="2">
    <source>
        <dbReference type="EMBL" id="QUE52547.1"/>
    </source>
</evidence>
<feature type="domain" description="Phosphodiester glycosidase" evidence="1">
    <location>
        <begin position="73"/>
        <end position="225"/>
    </location>
</feature>
<evidence type="ECO:0000313" key="3">
    <source>
        <dbReference type="Proteomes" id="UP000676169"/>
    </source>
</evidence>
<keyword evidence="3" id="KW-1185">Reference proteome</keyword>
<dbReference type="RefSeq" id="WP_211633743.1">
    <property type="nucleotide sequence ID" value="NZ_CP073100.1"/>
</dbReference>
<dbReference type="KEGG" id="lamb:KBB96_06540"/>
<accession>A0A975J219</accession>
<organism evidence="2 3">
    <name type="scientific">Luteolibacter ambystomatis</name>
    <dbReference type="NCBI Taxonomy" id="2824561"/>
    <lineage>
        <taxon>Bacteria</taxon>
        <taxon>Pseudomonadati</taxon>
        <taxon>Verrucomicrobiota</taxon>
        <taxon>Verrucomicrobiia</taxon>
        <taxon>Verrucomicrobiales</taxon>
        <taxon>Verrucomicrobiaceae</taxon>
        <taxon>Luteolibacter</taxon>
    </lineage>
</organism>
<reference evidence="2" key="1">
    <citation type="submission" date="2021-04" db="EMBL/GenBank/DDBJ databases">
        <title>Luteolibacter sp. 32A isolated from the skin of an Anderson's salamander (Ambystoma andersonii).</title>
        <authorList>
            <person name="Spergser J."/>
            <person name="Busse H.-J."/>
        </authorList>
    </citation>
    <scope>NUCLEOTIDE SEQUENCE</scope>
    <source>
        <strain evidence="2">32A</strain>
    </source>
</reference>
<keyword evidence="2" id="KW-0326">Glycosidase</keyword>
<gene>
    <name evidence="2" type="ORF">KBB96_06540</name>
</gene>
<protein>
    <submittedName>
        <fullName evidence="2">Phosphodiester glycosidase family protein</fullName>
    </submittedName>
</protein>
<dbReference type="Pfam" id="PF09992">
    <property type="entry name" value="NAGPA"/>
    <property type="match status" value="1"/>
</dbReference>
<keyword evidence="2" id="KW-0378">Hydrolase</keyword>
<dbReference type="GO" id="GO:0016798">
    <property type="term" value="F:hydrolase activity, acting on glycosyl bonds"/>
    <property type="evidence" value="ECO:0007669"/>
    <property type="project" value="UniProtKB-KW"/>
</dbReference>
<dbReference type="Proteomes" id="UP000676169">
    <property type="component" value="Chromosome"/>
</dbReference>
<dbReference type="InterPro" id="IPR018711">
    <property type="entry name" value="NAGPA"/>
</dbReference>
<dbReference type="AlphaFoldDB" id="A0A975J219"/>
<dbReference type="EMBL" id="CP073100">
    <property type="protein sequence ID" value="QUE52547.1"/>
    <property type="molecule type" value="Genomic_DNA"/>
</dbReference>